<dbReference type="GO" id="GO:0016887">
    <property type="term" value="F:ATP hydrolysis activity"/>
    <property type="evidence" value="ECO:0007669"/>
    <property type="project" value="InterPro"/>
</dbReference>
<dbReference type="InterPro" id="IPR003959">
    <property type="entry name" value="ATPase_AAA_core"/>
</dbReference>
<dbReference type="SMART" id="SM00382">
    <property type="entry name" value="AAA"/>
    <property type="match status" value="1"/>
</dbReference>
<dbReference type="Pfam" id="PF23232">
    <property type="entry name" value="AAA_lid_13"/>
    <property type="match status" value="1"/>
</dbReference>
<reference evidence="3" key="1">
    <citation type="submission" date="2022-07" db="EMBL/GenBank/DDBJ databases">
        <title>Genome Sequence of Xylaria arbuscula.</title>
        <authorList>
            <person name="Buettner E."/>
        </authorList>
    </citation>
    <scope>NUCLEOTIDE SEQUENCE</scope>
    <source>
        <strain evidence="3">VT107</strain>
    </source>
</reference>
<comment type="caution">
    <text evidence="3">The sequence shown here is derived from an EMBL/GenBank/DDBJ whole genome shotgun (WGS) entry which is preliminary data.</text>
</comment>
<dbReference type="InterPro" id="IPR056599">
    <property type="entry name" value="AAA_lid_fung"/>
</dbReference>
<evidence type="ECO:0000313" key="4">
    <source>
        <dbReference type="Proteomes" id="UP001148614"/>
    </source>
</evidence>
<dbReference type="PANTHER" id="PTHR46411">
    <property type="entry name" value="FAMILY ATPASE, PUTATIVE-RELATED"/>
    <property type="match status" value="1"/>
</dbReference>
<dbReference type="VEuPathDB" id="FungiDB:F4678DRAFT_472964"/>
<name>A0A9W8TMZ8_9PEZI</name>
<gene>
    <name evidence="3" type="ORF">NPX13_g3688</name>
</gene>
<accession>A0A9W8TMZ8</accession>
<evidence type="ECO:0000259" key="2">
    <source>
        <dbReference type="SMART" id="SM00382"/>
    </source>
</evidence>
<feature type="domain" description="AAA+ ATPase" evidence="2">
    <location>
        <begin position="471"/>
        <end position="598"/>
    </location>
</feature>
<dbReference type="CDD" id="cd19481">
    <property type="entry name" value="RecA-like_protease"/>
    <property type="match status" value="1"/>
</dbReference>
<feature type="compositionally biased region" description="Basic and acidic residues" evidence="1">
    <location>
        <begin position="395"/>
        <end position="411"/>
    </location>
</feature>
<sequence>MLNLFYVIWISLRQDIMNLELPPPKRRRTDSIATGDYHNMSLRDELCEVLDLASDTADEEILDAVKELRQGDDDTSYPEISRPPEVEPHYKTLYRIYCSKTQTPIVSEDTPIVKSRDGRDFHLSANMLITDLDSYINRNPGLSFAAIREVSLLFASETLCEALCDLKGAPRCAAGGEFQYWGFWAFHNLDTLRKIPGLYDGLQKQHAAIFSKYFCETKLTSFQSIRKLISNGQFSRQSLGYLFTPGDLVVFKSPHGNIYDICMEITDWPSYEDKWTLSKEPHVKSTQSLKTTITCSLSNWVFDGETFNKETARKPYPTVISEKNLPITSLPMVPFASLTSDEKEAILHRGKMFWKCRNRRYVSYKGWDFERTEHFDNSRFMIDSVLSKNQYKNKNNQDRPNEHPPRLKDGIRPIPASQKRLAIGNVNDVDWDERAFDNLVIDPDSKHVIQALVTNKIKNSMATDLVRGKGSGLILLLHGPPGTGKTLTAESVAEHARKPLYRVTCGDIGTKPEAVEKYLKTVLTLGKTWDCVVLFDEAEVFLQERSLQDIERNALVSVFLRSLEYYDGILILTSNRVGTFDEGFRSRIQLAIHYPKLEQPERRKVWDNFVNRLDNDPIASVDIDIRNLRSNLTELSEFDLNGREIRNSINVARPLAKSEGRKIDFESLKKVIRVQQRFYTYMKDMNEGLDDEKVAREEGKR</sequence>
<protein>
    <recommendedName>
        <fullName evidence="2">AAA+ ATPase domain-containing protein</fullName>
    </recommendedName>
</protein>
<proteinExistence type="predicted"/>
<dbReference type="Gene3D" id="3.40.50.300">
    <property type="entry name" value="P-loop containing nucleotide triphosphate hydrolases"/>
    <property type="match status" value="1"/>
</dbReference>
<evidence type="ECO:0000256" key="1">
    <source>
        <dbReference type="SAM" id="MobiDB-lite"/>
    </source>
</evidence>
<feature type="region of interest" description="Disordered" evidence="1">
    <location>
        <begin position="390"/>
        <end position="412"/>
    </location>
</feature>
<organism evidence="3 4">
    <name type="scientific">Xylaria arbuscula</name>
    <dbReference type="NCBI Taxonomy" id="114810"/>
    <lineage>
        <taxon>Eukaryota</taxon>
        <taxon>Fungi</taxon>
        <taxon>Dikarya</taxon>
        <taxon>Ascomycota</taxon>
        <taxon>Pezizomycotina</taxon>
        <taxon>Sordariomycetes</taxon>
        <taxon>Xylariomycetidae</taxon>
        <taxon>Xylariales</taxon>
        <taxon>Xylariaceae</taxon>
        <taxon>Xylaria</taxon>
    </lineage>
</organism>
<dbReference type="Proteomes" id="UP001148614">
    <property type="component" value="Unassembled WGS sequence"/>
</dbReference>
<evidence type="ECO:0000313" key="3">
    <source>
        <dbReference type="EMBL" id="KAJ3576480.1"/>
    </source>
</evidence>
<dbReference type="EMBL" id="JANPWZ010000474">
    <property type="protein sequence ID" value="KAJ3576480.1"/>
    <property type="molecule type" value="Genomic_DNA"/>
</dbReference>
<dbReference type="VEuPathDB" id="FungiDB:F4678DRAFT_460182"/>
<dbReference type="PANTHER" id="PTHR46411:SF2">
    <property type="entry name" value="AAA+ ATPASE DOMAIN-CONTAINING PROTEIN"/>
    <property type="match status" value="1"/>
</dbReference>
<dbReference type="GO" id="GO:0005524">
    <property type="term" value="F:ATP binding"/>
    <property type="evidence" value="ECO:0007669"/>
    <property type="project" value="InterPro"/>
</dbReference>
<dbReference type="Pfam" id="PF00004">
    <property type="entry name" value="AAA"/>
    <property type="match status" value="1"/>
</dbReference>
<dbReference type="InterPro" id="IPR003593">
    <property type="entry name" value="AAA+_ATPase"/>
</dbReference>
<dbReference type="AlphaFoldDB" id="A0A9W8TMZ8"/>
<keyword evidence="4" id="KW-1185">Reference proteome</keyword>
<dbReference type="InterPro" id="IPR027417">
    <property type="entry name" value="P-loop_NTPase"/>
</dbReference>
<dbReference type="SUPFAM" id="SSF52540">
    <property type="entry name" value="P-loop containing nucleoside triphosphate hydrolases"/>
    <property type="match status" value="1"/>
</dbReference>